<feature type="domain" description="DNA helicase Pif1-like DEAD-box helicase" evidence="2">
    <location>
        <begin position="783"/>
        <end position="833"/>
    </location>
</feature>
<dbReference type="SUPFAM" id="SSF52540">
    <property type="entry name" value="P-loop containing nucleoside triphosphate hydrolases"/>
    <property type="match status" value="1"/>
</dbReference>
<keyword evidence="1" id="KW-0234">DNA repair</keyword>
<keyword evidence="1 4" id="KW-0347">Helicase</keyword>
<comment type="catalytic activity">
    <reaction evidence="1">
        <text>ATP + H2O = ADP + phosphate + H(+)</text>
        <dbReference type="Rhea" id="RHEA:13065"/>
        <dbReference type="ChEBI" id="CHEBI:15377"/>
        <dbReference type="ChEBI" id="CHEBI:15378"/>
        <dbReference type="ChEBI" id="CHEBI:30616"/>
        <dbReference type="ChEBI" id="CHEBI:43474"/>
        <dbReference type="ChEBI" id="CHEBI:456216"/>
        <dbReference type="EC" id="5.6.2.3"/>
    </reaction>
</comment>
<accession>A0A6L2LFF5</accession>
<evidence type="ECO:0000259" key="2">
    <source>
        <dbReference type="Pfam" id="PF05970"/>
    </source>
</evidence>
<sequence length="1110" mass="127536">MDTCTALTRRVEHLEFDKVAQALEITKLKRRVKKLERRNKVRVLKLRRLQRVRTAQRVETSDETMLDDVSNQGRMITEMDKDTDVVLEDVKEVADKAKEVADAVKDVEESLSMQDDETKPAEVQDVVDVVTTAKLITEVVTASSETNTAASINITTAEAQVPAVTLTTAHAVLNKNIDWDEAIDHVKRKAKEVPVVKRYQLLKRKPQTEAQDRKNMMVYLKNVDGFKMDYFKGMSYDDIRPIFEAKFNSNRATKRQKLDEEVEELKRHLQIMPIEDNDVYTEATLLARKVPVVDYQIIELNNKPYYKIIRVDDTHQLYVSFLIFLRNFDREDLEALWSLVKERFSTTKPKNFYDDFLLVTLGAMFEKPNIHAQIWKTQRNLQGPAKVKGWKLLESCVKVKTADEKCCYWNKIEEMAKGKVELTNEVPEPPPLLKELVTNKLLKSANGESSSSKNDQLDYKLTTDIRDLLDEINPLVKNFRMVGEPHEVAALIVGDFDSTKHKRNIILQCQDGDFKRINAYTMIESERLSFNRKNDKDMRSETYSKLATLAHNKDSGVKLQGKKRFLKSEDRLDVISRVFKIKLDCLMKEIKDDHILDVFKEIDKYISSEIPNKDEDPELYQLVTDHMMHGSCNADNPSCPCTVDYKCTKKFPKQFNDLTVIDDSGYAVYKRRNDGSTIKKSGKDLHNGYIVSYNPNLQRRYQAQINVEYCNQIHYRTSSIERLLFHLKDEQHVIFDATESIDYAVVWEKTWTVMGQDVLFVERIKQNKQDKLKEQYVKLYKSLMSEQKDIYYTVMNAVDKDKGGMFVVYGYNGTRKTYVYKTMSAALHSKVEDSMCHIAADSDLAELIRKAKTDTTVAFDKVFGGKVVLFGGDFQQILPVITNRGRHDVVNATINASYIWQKCTILRLTVNMRLGSRATEFEKKEIQEFADWILDIGNGKVSGANDGMSAIVFPYNMLILETDDDEKSILAPTHEMVDIINQRMLSLLIGDEKDYESSDSVCLVDDDSNFDNSIYTTVFLNGIRMSGIPYHSIKLKIGTPIMLMCNIDQRSGLCNETRLQILRVGENIIEAKIITGASAGTICAIPRMIISLTDTKTPFKLNRRQFPIQV</sequence>
<dbReference type="InterPro" id="IPR027417">
    <property type="entry name" value="P-loop_NTPase"/>
</dbReference>
<reference evidence="4" key="1">
    <citation type="journal article" date="2019" name="Sci. Rep.">
        <title>Draft genome of Tanacetum cinerariifolium, the natural source of mosquito coil.</title>
        <authorList>
            <person name="Yamashiro T."/>
            <person name="Shiraishi A."/>
            <person name="Satake H."/>
            <person name="Nakayama K."/>
        </authorList>
    </citation>
    <scope>NUCLEOTIDE SEQUENCE</scope>
</reference>
<dbReference type="AlphaFoldDB" id="A0A6L2LFF5"/>
<keyword evidence="1" id="KW-0233">DNA recombination</keyword>
<dbReference type="Pfam" id="PF21530">
    <property type="entry name" value="Pif1_2B_dom"/>
    <property type="match status" value="1"/>
</dbReference>
<dbReference type="EC" id="5.6.2.3" evidence="1"/>
<dbReference type="GO" id="GO:0016787">
    <property type="term" value="F:hydrolase activity"/>
    <property type="evidence" value="ECO:0007669"/>
    <property type="project" value="UniProtKB-KW"/>
</dbReference>
<evidence type="ECO:0000256" key="1">
    <source>
        <dbReference type="RuleBase" id="RU363044"/>
    </source>
</evidence>
<dbReference type="PANTHER" id="PTHR10492:SF57">
    <property type="entry name" value="ATP-DEPENDENT DNA HELICASE"/>
    <property type="match status" value="1"/>
</dbReference>
<dbReference type="Pfam" id="PF05970">
    <property type="entry name" value="PIF1"/>
    <property type="match status" value="2"/>
</dbReference>
<comment type="caution">
    <text evidence="4">The sequence shown here is derived from an EMBL/GenBank/DDBJ whole genome shotgun (WGS) entry which is preliminary data.</text>
</comment>
<feature type="domain" description="DNA helicase Pif1-like 2B" evidence="3">
    <location>
        <begin position="1019"/>
        <end position="1062"/>
    </location>
</feature>
<dbReference type="GO" id="GO:0000723">
    <property type="term" value="P:telomere maintenance"/>
    <property type="evidence" value="ECO:0007669"/>
    <property type="project" value="InterPro"/>
</dbReference>
<keyword evidence="1" id="KW-0547">Nucleotide-binding</keyword>
<name>A0A6L2LFF5_TANCI</name>
<dbReference type="EMBL" id="BKCJ010004352">
    <property type="protein sequence ID" value="GEU60541.1"/>
    <property type="molecule type" value="Genomic_DNA"/>
</dbReference>
<proteinExistence type="inferred from homology"/>
<dbReference type="GO" id="GO:0043139">
    <property type="term" value="F:5'-3' DNA helicase activity"/>
    <property type="evidence" value="ECO:0007669"/>
    <property type="project" value="UniProtKB-EC"/>
</dbReference>
<protein>
    <recommendedName>
        <fullName evidence="1">ATP-dependent DNA helicase</fullName>
        <ecNumber evidence="1">5.6.2.3</ecNumber>
    </recommendedName>
</protein>
<keyword evidence="1" id="KW-0067">ATP-binding</keyword>
<dbReference type="PANTHER" id="PTHR10492">
    <property type="match status" value="1"/>
</dbReference>
<dbReference type="GO" id="GO:0005524">
    <property type="term" value="F:ATP binding"/>
    <property type="evidence" value="ECO:0007669"/>
    <property type="project" value="UniProtKB-KW"/>
</dbReference>
<gene>
    <name evidence="4" type="ORF">Tci_032519</name>
</gene>
<organism evidence="4">
    <name type="scientific">Tanacetum cinerariifolium</name>
    <name type="common">Dalmatian daisy</name>
    <name type="synonym">Chrysanthemum cinerariifolium</name>
    <dbReference type="NCBI Taxonomy" id="118510"/>
    <lineage>
        <taxon>Eukaryota</taxon>
        <taxon>Viridiplantae</taxon>
        <taxon>Streptophyta</taxon>
        <taxon>Embryophyta</taxon>
        <taxon>Tracheophyta</taxon>
        <taxon>Spermatophyta</taxon>
        <taxon>Magnoliopsida</taxon>
        <taxon>eudicotyledons</taxon>
        <taxon>Gunneridae</taxon>
        <taxon>Pentapetalae</taxon>
        <taxon>asterids</taxon>
        <taxon>campanulids</taxon>
        <taxon>Asterales</taxon>
        <taxon>Asteraceae</taxon>
        <taxon>Asteroideae</taxon>
        <taxon>Anthemideae</taxon>
        <taxon>Anthemidinae</taxon>
        <taxon>Tanacetum</taxon>
    </lineage>
</organism>
<dbReference type="InterPro" id="IPR010285">
    <property type="entry name" value="DNA_helicase_pif1-like_DEAD"/>
</dbReference>
<evidence type="ECO:0000313" key="4">
    <source>
        <dbReference type="EMBL" id="GEU60541.1"/>
    </source>
</evidence>
<comment type="cofactor">
    <cofactor evidence="1">
        <name>Mg(2+)</name>
        <dbReference type="ChEBI" id="CHEBI:18420"/>
    </cofactor>
</comment>
<evidence type="ECO:0000259" key="3">
    <source>
        <dbReference type="Pfam" id="PF21530"/>
    </source>
</evidence>
<dbReference type="GO" id="GO:0006281">
    <property type="term" value="P:DNA repair"/>
    <property type="evidence" value="ECO:0007669"/>
    <property type="project" value="UniProtKB-KW"/>
</dbReference>
<keyword evidence="1" id="KW-0227">DNA damage</keyword>
<comment type="similarity">
    <text evidence="1">Belongs to the helicase family.</text>
</comment>
<dbReference type="GO" id="GO:0006310">
    <property type="term" value="P:DNA recombination"/>
    <property type="evidence" value="ECO:0007669"/>
    <property type="project" value="UniProtKB-KW"/>
</dbReference>
<dbReference type="InterPro" id="IPR049163">
    <property type="entry name" value="Pif1-like_2B_dom"/>
</dbReference>
<feature type="domain" description="DNA helicase Pif1-like DEAD-box helicase" evidence="2">
    <location>
        <begin position="839"/>
        <end position="945"/>
    </location>
</feature>
<keyword evidence="1" id="KW-0378">Hydrolase</keyword>